<proteinExistence type="predicted"/>
<gene>
    <name evidence="2" type="primary">RvY_03465-1</name>
    <name evidence="2" type="synonym">RvY_03465.1</name>
    <name evidence="2" type="ORF">RvY_03465</name>
</gene>
<evidence type="ECO:0000313" key="3">
    <source>
        <dbReference type="Proteomes" id="UP000186922"/>
    </source>
</evidence>
<name>A0A1D1UTW4_RAMVA</name>
<dbReference type="EMBL" id="BDGG01000002">
    <property type="protein sequence ID" value="GAU91152.1"/>
    <property type="molecule type" value="Genomic_DNA"/>
</dbReference>
<evidence type="ECO:0000313" key="2">
    <source>
        <dbReference type="EMBL" id="GAU91152.1"/>
    </source>
</evidence>
<comment type="caution">
    <text evidence="2">The sequence shown here is derived from an EMBL/GenBank/DDBJ whole genome shotgun (WGS) entry which is preliminary data.</text>
</comment>
<feature type="region of interest" description="Disordered" evidence="1">
    <location>
        <begin position="1"/>
        <end position="26"/>
    </location>
</feature>
<dbReference type="AlphaFoldDB" id="A0A1D1UTW4"/>
<accession>A0A1D1UTW4</accession>
<dbReference type="Proteomes" id="UP000186922">
    <property type="component" value="Unassembled WGS sequence"/>
</dbReference>
<keyword evidence="3" id="KW-1185">Reference proteome</keyword>
<reference evidence="2 3" key="1">
    <citation type="journal article" date="2016" name="Nat. Commun.">
        <title>Extremotolerant tardigrade genome and improved radiotolerance of human cultured cells by tardigrade-unique protein.</title>
        <authorList>
            <person name="Hashimoto T."/>
            <person name="Horikawa D.D."/>
            <person name="Saito Y."/>
            <person name="Kuwahara H."/>
            <person name="Kozuka-Hata H."/>
            <person name="Shin-I T."/>
            <person name="Minakuchi Y."/>
            <person name="Ohishi K."/>
            <person name="Motoyama A."/>
            <person name="Aizu T."/>
            <person name="Enomoto A."/>
            <person name="Kondo K."/>
            <person name="Tanaka S."/>
            <person name="Hara Y."/>
            <person name="Koshikawa S."/>
            <person name="Sagara H."/>
            <person name="Miura T."/>
            <person name="Yokobori S."/>
            <person name="Miyagawa K."/>
            <person name="Suzuki Y."/>
            <person name="Kubo T."/>
            <person name="Oyama M."/>
            <person name="Kohara Y."/>
            <person name="Fujiyama A."/>
            <person name="Arakawa K."/>
            <person name="Katayama T."/>
            <person name="Toyoda A."/>
            <person name="Kunieda T."/>
        </authorList>
    </citation>
    <scope>NUCLEOTIDE SEQUENCE [LARGE SCALE GENOMIC DNA]</scope>
    <source>
        <strain evidence="2 3">YOKOZUNA-1</strain>
    </source>
</reference>
<organism evidence="2 3">
    <name type="scientific">Ramazzottius varieornatus</name>
    <name type="common">Water bear</name>
    <name type="synonym">Tardigrade</name>
    <dbReference type="NCBI Taxonomy" id="947166"/>
    <lineage>
        <taxon>Eukaryota</taxon>
        <taxon>Metazoa</taxon>
        <taxon>Ecdysozoa</taxon>
        <taxon>Tardigrada</taxon>
        <taxon>Eutardigrada</taxon>
        <taxon>Parachela</taxon>
        <taxon>Hypsibioidea</taxon>
        <taxon>Ramazzottiidae</taxon>
        <taxon>Ramazzottius</taxon>
    </lineage>
</organism>
<sequence length="109" mass="11839">MAEALEVPRAAAGHKASKPSCKAPEDESCTSGYTINYMNKQSRVPVNLVSGLVDGRYLKLEHGIWPYALLCTAAVLQHSCSTEIDEICAAQHSMQPEAEDCRADSRTNT</sequence>
<evidence type="ECO:0000256" key="1">
    <source>
        <dbReference type="SAM" id="MobiDB-lite"/>
    </source>
</evidence>
<protein>
    <submittedName>
        <fullName evidence="2">Uncharacterized protein</fullName>
    </submittedName>
</protein>